<proteinExistence type="predicted"/>
<evidence type="ECO:0000313" key="4">
    <source>
        <dbReference type="EMBL" id="CAE19835.1"/>
    </source>
</evidence>
<dbReference type="STRING" id="59919.PMM1376"/>
<reference evidence="4 5" key="1">
    <citation type="journal article" date="2003" name="Nature">
        <title>Genome divergence in two Prochlorococcus ecotypes reflects oceanic niche differentiation.</title>
        <authorList>
            <person name="Rocap G."/>
            <person name="Larimer F.W."/>
            <person name="Lamerdin J.E."/>
            <person name="Malfatti S."/>
            <person name="Chain P."/>
            <person name="Ahlgren N.A."/>
            <person name="Arellano A."/>
            <person name="Coleman M."/>
            <person name="Hauser L."/>
            <person name="Hess W.R."/>
            <person name="Johnson Z.I."/>
            <person name="Land M.L."/>
            <person name="Lindell D."/>
            <person name="Post A.F."/>
            <person name="Regala W."/>
            <person name="Shah M."/>
            <person name="Shaw S.L."/>
            <person name="Steglich C."/>
            <person name="Sullivan M.B."/>
            <person name="Ting C.S."/>
            <person name="Tolonen A."/>
            <person name="Webb E.A."/>
            <person name="Zinser E.R."/>
            <person name="Chisholm S.W."/>
        </authorList>
    </citation>
    <scope>NUCLEOTIDE SEQUENCE [LARGE SCALE GENOMIC DNA]</scope>
    <source>
        <strain evidence="5">CCMP1986 / NIES-2087 / MED4</strain>
    </source>
</reference>
<accession>Q7V094</accession>
<dbReference type="HOGENOM" id="CLU_012062_28_8_3"/>
<evidence type="ECO:0000259" key="3">
    <source>
        <dbReference type="PROSITE" id="PS50102"/>
    </source>
</evidence>
<dbReference type="PANTHER" id="PTHR48027">
    <property type="entry name" value="HETEROGENEOUS NUCLEAR RIBONUCLEOPROTEIN 87F-RELATED"/>
    <property type="match status" value="1"/>
</dbReference>
<dbReference type="Proteomes" id="UP000001026">
    <property type="component" value="Chromosome"/>
</dbReference>
<protein>
    <submittedName>
        <fullName evidence="4">RNA-binding protein RbpD</fullName>
    </submittedName>
</protein>
<dbReference type="Pfam" id="PF00076">
    <property type="entry name" value="RRM_1"/>
    <property type="match status" value="1"/>
</dbReference>
<dbReference type="InterPro" id="IPR052462">
    <property type="entry name" value="SLIRP/GR-RBP-like"/>
</dbReference>
<organism evidence="4 5">
    <name type="scientific">Prochlorococcus marinus subsp. pastoris (strain CCMP1986 / NIES-2087 / MED4)</name>
    <dbReference type="NCBI Taxonomy" id="59919"/>
    <lineage>
        <taxon>Bacteria</taxon>
        <taxon>Bacillati</taxon>
        <taxon>Cyanobacteriota</taxon>
        <taxon>Cyanophyceae</taxon>
        <taxon>Synechococcales</taxon>
        <taxon>Prochlorococcaceae</taxon>
        <taxon>Prochlorococcus</taxon>
    </lineage>
</organism>
<dbReference type="KEGG" id="pmm:PMM1376"/>
<name>Q7V094_PROMP</name>
<gene>
    <name evidence="4" type="primary">rbpD</name>
    <name evidence="4" type="ordered locus">PMM1376</name>
</gene>
<dbReference type="AlphaFoldDB" id="Q7V094"/>
<dbReference type="InterPro" id="IPR035979">
    <property type="entry name" value="RBD_domain_sf"/>
</dbReference>
<keyword evidence="1" id="KW-0694">RNA-binding</keyword>
<feature type="region of interest" description="Disordered" evidence="2">
    <location>
        <begin position="73"/>
        <end position="92"/>
    </location>
</feature>
<dbReference type="PROSITE" id="PS50102">
    <property type="entry name" value="RRM"/>
    <property type="match status" value="1"/>
</dbReference>
<feature type="compositionally biased region" description="Basic residues" evidence="2">
    <location>
        <begin position="82"/>
        <end position="92"/>
    </location>
</feature>
<feature type="domain" description="RRM" evidence="3">
    <location>
        <begin position="1"/>
        <end position="79"/>
    </location>
</feature>
<dbReference type="eggNOG" id="COG0724">
    <property type="taxonomic scope" value="Bacteria"/>
</dbReference>
<dbReference type="EMBL" id="BX548174">
    <property type="protein sequence ID" value="CAE19835.1"/>
    <property type="molecule type" value="Genomic_DNA"/>
</dbReference>
<dbReference type="InterPro" id="IPR000504">
    <property type="entry name" value="RRM_dom"/>
</dbReference>
<evidence type="ECO:0000313" key="5">
    <source>
        <dbReference type="Proteomes" id="UP000001026"/>
    </source>
</evidence>
<dbReference type="RefSeq" id="WP_011133010.1">
    <property type="nucleotide sequence ID" value="NC_005072.1"/>
</dbReference>
<dbReference type="SMART" id="SM00360">
    <property type="entry name" value="RRM"/>
    <property type="match status" value="1"/>
</dbReference>
<dbReference type="Gene3D" id="3.30.70.330">
    <property type="match status" value="1"/>
</dbReference>
<dbReference type="OrthoDB" id="465979at2"/>
<evidence type="ECO:0000256" key="1">
    <source>
        <dbReference type="ARBA" id="ARBA00022884"/>
    </source>
</evidence>
<sequence length="92" mass="10723">MTIFIGNLSWKTEEEDLKDLFKTYGAVRNCTIPLERDSGRKRGFGFVEMTSESSEKTAIDDLQDVEWMGREIRVNKAEQKDRSRRNSRHHGS</sequence>
<dbReference type="GO" id="GO:0003723">
    <property type="term" value="F:RNA binding"/>
    <property type="evidence" value="ECO:0007669"/>
    <property type="project" value="UniProtKB-KW"/>
</dbReference>
<dbReference type="SUPFAM" id="SSF54928">
    <property type="entry name" value="RNA-binding domain, RBD"/>
    <property type="match status" value="1"/>
</dbReference>
<dbReference type="InterPro" id="IPR012677">
    <property type="entry name" value="Nucleotide-bd_a/b_plait_sf"/>
</dbReference>
<evidence type="ECO:0000256" key="2">
    <source>
        <dbReference type="SAM" id="MobiDB-lite"/>
    </source>
</evidence>